<dbReference type="VEuPathDB" id="VectorBase:SSCA010104"/>
<dbReference type="Pfam" id="PF10453">
    <property type="entry name" value="NUFIP1"/>
    <property type="match status" value="1"/>
</dbReference>
<feature type="region of interest" description="Disordered" evidence="1">
    <location>
        <begin position="137"/>
        <end position="159"/>
    </location>
</feature>
<dbReference type="InterPro" id="IPR019496">
    <property type="entry name" value="NUFIP1_cons_dom"/>
</dbReference>
<feature type="domain" description="FMR1-interacting protein 1 conserved" evidence="2">
    <location>
        <begin position="22"/>
        <end position="69"/>
    </location>
</feature>
<feature type="compositionally biased region" description="Polar residues" evidence="1">
    <location>
        <begin position="89"/>
        <end position="106"/>
    </location>
</feature>
<reference evidence="3 4" key="1">
    <citation type="journal article" date="2015" name="Parasit. Vectors">
        <title>Draft genome of the scabies mite.</title>
        <authorList>
            <person name="Rider S.D.Jr."/>
            <person name="Morgan M.S."/>
            <person name="Arlian L.G."/>
        </authorList>
    </citation>
    <scope>NUCLEOTIDE SEQUENCE [LARGE SCALE GENOMIC DNA]</scope>
    <source>
        <strain evidence="3">Arlian Lab</strain>
    </source>
</reference>
<proteinExistence type="predicted"/>
<dbReference type="OrthoDB" id="6514689at2759"/>
<organism evidence="3 4">
    <name type="scientific">Sarcoptes scabiei</name>
    <name type="common">Itch mite</name>
    <name type="synonym">Acarus scabiei</name>
    <dbReference type="NCBI Taxonomy" id="52283"/>
    <lineage>
        <taxon>Eukaryota</taxon>
        <taxon>Metazoa</taxon>
        <taxon>Ecdysozoa</taxon>
        <taxon>Arthropoda</taxon>
        <taxon>Chelicerata</taxon>
        <taxon>Arachnida</taxon>
        <taxon>Acari</taxon>
        <taxon>Acariformes</taxon>
        <taxon>Sarcoptiformes</taxon>
        <taxon>Astigmata</taxon>
        <taxon>Psoroptidia</taxon>
        <taxon>Sarcoptoidea</taxon>
        <taxon>Sarcoptidae</taxon>
        <taxon>Sarcoptinae</taxon>
        <taxon>Sarcoptes</taxon>
    </lineage>
</organism>
<dbReference type="EMBL" id="JXLN01011122">
    <property type="protein sequence ID" value="KPM06866.1"/>
    <property type="molecule type" value="Genomic_DNA"/>
</dbReference>
<evidence type="ECO:0000313" key="3">
    <source>
        <dbReference type="EMBL" id="KPM06866.1"/>
    </source>
</evidence>
<feature type="region of interest" description="Disordered" evidence="1">
    <location>
        <begin position="75"/>
        <end position="108"/>
    </location>
</feature>
<comment type="caution">
    <text evidence="3">The sequence shown here is derived from an EMBL/GenBank/DDBJ whole genome shotgun (WGS) entry which is preliminary data.</text>
</comment>
<evidence type="ECO:0000256" key="1">
    <source>
        <dbReference type="SAM" id="MobiDB-lite"/>
    </source>
</evidence>
<protein>
    <recommendedName>
        <fullName evidence="2">FMR1-interacting protein 1 conserved domain-containing protein</fullName>
    </recommendedName>
</protein>
<dbReference type="AlphaFoldDB" id="A0A132A7B5"/>
<evidence type="ECO:0000313" key="4">
    <source>
        <dbReference type="Proteomes" id="UP000616769"/>
    </source>
</evidence>
<name>A0A132A7B5_SARSC</name>
<dbReference type="Proteomes" id="UP000616769">
    <property type="component" value="Unassembled WGS sequence"/>
</dbReference>
<sequence length="259" mass="30913">MIACDFDDCRFKSNVEEEILLHKKIGHIQLLNKYSENFLMNSPEEIARWREERRRKFPKVENVSDQIETIKSEHYKDSRGNKNEAFPFNNRSQSRPNRFKNNQRLSNNHHKFLSNKRKAKKFDKLFAHNKKFLEKKYGSSLSNNKERNRPEINQSTTESLCSLTAYSDSDEQSDGEDNETINRVVTELVRDLIKKIERTNEKSQKRPRPISSARTPQLHYSQLSLFQKLMLQEVREYKKELLFCLKLIKESNYLQEYSN</sequence>
<accession>A0A132A7B5</accession>
<gene>
    <name evidence="3" type="ORF">QR98_0053460</name>
</gene>
<evidence type="ECO:0000259" key="2">
    <source>
        <dbReference type="Pfam" id="PF10453"/>
    </source>
</evidence>